<feature type="compositionally biased region" description="Low complexity" evidence="2">
    <location>
        <begin position="883"/>
        <end position="901"/>
    </location>
</feature>
<feature type="compositionally biased region" description="Basic and acidic residues" evidence="2">
    <location>
        <begin position="825"/>
        <end position="840"/>
    </location>
</feature>
<dbReference type="RefSeq" id="XP_029220507.1">
    <property type="nucleotide sequence ID" value="XM_029363141.1"/>
</dbReference>
<dbReference type="OrthoDB" id="332645at2759"/>
<feature type="region of interest" description="Disordered" evidence="2">
    <location>
        <begin position="364"/>
        <end position="537"/>
    </location>
</feature>
<dbReference type="PANTHER" id="PTHR13402">
    <property type="entry name" value="RGPR-RELATED"/>
    <property type="match status" value="1"/>
</dbReference>
<evidence type="ECO:0000256" key="1">
    <source>
        <dbReference type="SAM" id="Coils"/>
    </source>
</evidence>
<reference evidence="3 4" key="1">
    <citation type="submission" date="2017-09" db="EMBL/GenBank/DDBJ databases">
        <title>Genome sequencing of Besnoitia besnoiti strain Bb-Ger1.</title>
        <authorList>
            <person name="Schares G."/>
            <person name="Venepally P."/>
            <person name="Lorenzi H.A."/>
        </authorList>
    </citation>
    <scope>NUCLEOTIDE SEQUENCE [LARGE SCALE GENOMIC DNA]</scope>
    <source>
        <strain evidence="3 4">Bb-Ger1</strain>
    </source>
</reference>
<dbReference type="STRING" id="94643.A0A2A9MDC1"/>
<name>A0A2A9MDC1_BESBE</name>
<feature type="compositionally biased region" description="Low complexity" evidence="2">
    <location>
        <begin position="364"/>
        <end position="379"/>
    </location>
</feature>
<feature type="compositionally biased region" description="Low complexity" evidence="2">
    <location>
        <begin position="719"/>
        <end position="749"/>
    </location>
</feature>
<feature type="region of interest" description="Disordered" evidence="2">
    <location>
        <begin position="1064"/>
        <end position="1083"/>
    </location>
</feature>
<dbReference type="GO" id="GO:0012507">
    <property type="term" value="C:ER to Golgi transport vesicle membrane"/>
    <property type="evidence" value="ECO:0007669"/>
    <property type="project" value="TreeGrafter"/>
</dbReference>
<feature type="compositionally biased region" description="Low complexity" evidence="2">
    <location>
        <begin position="268"/>
        <end position="279"/>
    </location>
</feature>
<feature type="coiled-coil region" evidence="1">
    <location>
        <begin position="1256"/>
        <end position="1585"/>
    </location>
</feature>
<feature type="compositionally biased region" description="Basic and acidic residues" evidence="2">
    <location>
        <begin position="528"/>
        <end position="537"/>
    </location>
</feature>
<feature type="compositionally biased region" description="Low complexity" evidence="2">
    <location>
        <begin position="122"/>
        <end position="131"/>
    </location>
</feature>
<feature type="compositionally biased region" description="Low complexity" evidence="2">
    <location>
        <begin position="161"/>
        <end position="184"/>
    </location>
</feature>
<feature type="region of interest" description="Disordered" evidence="2">
    <location>
        <begin position="268"/>
        <end position="305"/>
    </location>
</feature>
<feature type="region of interest" description="Disordered" evidence="2">
    <location>
        <begin position="675"/>
        <end position="784"/>
    </location>
</feature>
<dbReference type="GO" id="GO:0070971">
    <property type="term" value="C:endoplasmic reticulum exit site"/>
    <property type="evidence" value="ECO:0007669"/>
    <property type="project" value="TreeGrafter"/>
</dbReference>
<feature type="compositionally biased region" description="Basic and acidic residues" evidence="2">
    <location>
        <begin position="1736"/>
        <end position="1764"/>
    </location>
</feature>
<dbReference type="KEGG" id="bbes:BESB_046900"/>
<feature type="region of interest" description="Disordered" evidence="2">
    <location>
        <begin position="2413"/>
        <end position="2446"/>
    </location>
</feature>
<dbReference type="GO" id="GO:0070973">
    <property type="term" value="P:protein localization to endoplasmic reticulum exit site"/>
    <property type="evidence" value="ECO:0007669"/>
    <property type="project" value="TreeGrafter"/>
</dbReference>
<protein>
    <submittedName>
        <fullName evidence="3">Surface antigen repeat-containing protein</fullName>
    </submittedName>
</protein>
<feature type="compositionally biased region" description="Low complexity" evidence="2">
    <location>
        <begin position="65"/>
        <end position="86"/>
    </location>
</feature>
<keyword evidence="4" id="KW-1185">Reference proteome</keyword>
<feature type="region of interest" description="Disordered" evidence="2">
    <location>
        <begin position="575"/>
        <end position="605"/>
    </location>
</feature>
<dbReference type="Proteomes" id="UP000224006">
    <property type="component" value="Chromosome III"/>
</dbReference>
<feature type="compositionally biased region" description="Basic and acidic residues" evidence="2">
    <location>
        <begin position="2135"/>
        <end position="2168"/>
    </location>
</feature>
<accession>A0A2A9MDC1</accession>
<feature type="region of interest" description="Disordered" evidence="2">
    <location>
        <begin position="1"/>
        <end position="26"/>
    </location>
</feature>
<feature type="region of interest" description="Disordered" evidence="2">
    <location>
        <begin position="50"/>
        <end position="227"/>
    </location>
</feature>
<feature type="region of interest" description="Disordered" evidence="2">
    <location>
        <begin position="801"/>
        <end position="845"/>
    </location>
</feature>
<dbReference type="PANTHER" id="PTHR13402:SF6">
    <property type="entry name" value="SECRETORY 16, ISOFORM I"/>
    <property type="match status" value="1"/>
</dbReference>
<dbReference type="VEuPathDB" id="ToxoDB:BESB_046900"/>
<dbReference type="EMBL" id="NWUJ01000003">
    <property type="protein sequence ID" value="PFH36498.1"/>
    <property type="molecule type" value="Genomic_DNA"/>
</dbReference>
<organism evidence="3 4">
    <name type="scientific">Besnoitia besnoiti</name>
    <name type="common">Apicomplexan protozoan</name>
    <dbReference type="NCBI Taxonomy" id="94643"/>
    <lineage>
        <taxon>Eukaryota</taxon>
        <taxon>Sar</taxon>
        <taxon>Alveolata</taxon>
        <taxon>Apicomplexa</taxon>
        <taxon>Conoidasida</taxon>
        <taxon>Coccidia</taxon>
        <taxon>Eucoccidiorida</taxon>
        <taxon>Eimeriorina</taxon>
        <taxon>Sarcocystidae</taxon>
        <taxon>Besnoitia</taxon>
    </lineage>
</organism>
<feature type="region of interest" description="Disordered" evidence="2">
    <location>
        <begin position="874"/>
        <end position="912"/>
    </location>
</feature>
<comment type="caution">
    <text evidence="3">The sequence shown here is derived from an EMBL/GenBank/DDBJ whole genome shotgun (WGS) entry which is preliminary data.</text>
</comment>
<sequence length="2446" mass="265116">MSTGIWKIFKRKGKDGDEEETKATKAHMGEENKMYYNEKLKRWVVKGEEHLVEQEQLPPPPPKAAPQAPEGAAGGPLPSAAGPRGFARGRGARSLYTATPGLNVKPSAAPSAAVLPKPGFVLPPFAAAKPPLAAPPLPSVSAGDHTPSSSSALPPPPPGPTQESSEPQPAAAAGAFLAEETALTSAQSAEPFTGLQASAGGETDTASPTKSAGGLNAGLSEAPAAPPSLPLFSSFPVACTASHAPTRFVEGQRDSLVAAGGVVDAAGAPGGAASPVFGGDLSRRSSPATHSEGRLASGGGASLSGQVEERLGGAHAGYVCSPESRRVSGASSVHKRASWEALPAEEGEKPTAFSPPFASSASRLSSAACRSSSGSVGAALPPHLPVAHSPPMEVSAESPSRADGLSVPSSFPPCGQPPAGADAGLGGGQGEASAPVAGGFARGALSVTLESSSSEDDTDTASPTLRDGSSDDGVSWREGWHTADGAQKNLGGGAERGEGERPYGSGRPSASGDGQALLRGRQQRNRRRGNEADERHAWRDACEADRGLAGGSTCLAGYAAALREWRDGQFAAETVSGGAAGVREDAKEDQEQTAWNDGDREEEGRQYENTCVKESEVRLHKEEIRVDQNRVYVQQNEVYVHHTGKVHFQPSLPAAGPGEEQPSLVSGAADLSAVRPPQIAAAGQERGEDFELDDPWSSDRRSSCEGAVTTLQQVGAPNASAGGVPPVSGPPQVAQPPAAASSPSPAAASHLATGSTSGQPQAAPPREPVTVEEEGAASADAWAEDGDFGLDEYVRSVDLVTSPVSPRPSPVPLQASCDEFAGTGDPERPARSVEDTRRTQVFDLAETDDAEAAGLPGVLLRDISAELYPSLASREAAGGAQTEGGVERSAGARASSGAVERPPTESKRDAEGDWWRADAPGAEGEELDAVDLFYRSDEDGGRQLQAQAAALAGRGAAGLSAARRESAEYAQDAASGAFATCSLAEETHAVAGPYRGSVLKPFSASVEDMERTSGAALEQLQEQRRVRLELEGQNALLQRQLHAVLVLLSRFSLSREDKRRLNRLLRPAASSPKSGLLRSSAMQPREGAIDVDGAAADAQHAPRGEGAPPQEERHAAEGEAFEKHVNEKPNEAAAPWPTADGDAESWEGMNNELLDDDVHATGAERFLALHALSDAEPGRFFADEEDADFDADVVEADEVREAFNTLTQLLAEQLERQSSSRAELEVCQAEAEGYLLLVEQQQKHVIEPLCRHVETLQREQEEEQREVCRLQLLQAELQRLYEGVSAIAEDLRMQLQQTREREAAQARLAAELQAQLQAENEKKANMQAALHMRERELQEARLSCDSFRTQLEDAREKLQRAQGDFERRERELGDTQAEERTILLREKEEALRAGAEQVVLLQESLRTKQREASQSEAEVVSLREQLRALQANLDRAQGELASTQESLRKLGEKLREKDADCARWQEVERHRQQGEAELARLREDLARAQTDAEATRAAHAAEKAKLVEDQRHHAELALAAAREEAAKRTEETNREINALRDQLADAVASEQRTHEEKERALGLQLAEAREEAERLRRETHELRGAGDALRMQLEAAQAEHRQAAAGFEERLRDAVKSKQEASGVERQRAEEAHAVALESLRASLTRELEAQAETAGTQVAALETRVRQAEAELERERQAHAEALRLHEAMLASEAQTREEIEEEMKNKDAEIEVLNAMQDELQQQMAGLREACARLEREKGDGEEARQRRAEEEETRRRDEAERAAQALEAVKQQLAQEKEEEKAKLRAELEARQHVLEHQTEESKRLAEERAAALAGREREAAEMQLRLDTLFQQVEVERQEKARYERMLGEREGEWRRQADLRAAEDAQRADETRLRLESVEARLAETEAAQAALQLERDTLEAALREKDSQLLALPRQEDLEAANAQLAVQEQELARLRQELDAKAQQSAATEAAWQEALREEECKRVASEERLREELRQETARLQAVIEAEKKKAASEEAERLRQTYEKLWDEESQKMLKAYEGVATRLQQAQLAMQAREQELETLKKTEAEMKEALERADRAQEAAKQLQQTLNERDAEVAQLRTTCEEQSASLARLAAEQKKAAEAADKEQQALEEELMDLRLQVANVAKEERERKRDAEEREESLRRVLQEREDAQRESDLRLQVLQEQLEADREKHATAERRRAEEIQTLKEALSELKAEKEDEKTKAQEEAAEHAAKLCMLEEAAARQQKHCEELTAELEEARRVPPTVEGVKKESVLVAKQNEELRMRAATLSSTSDFLSRRLQFFENALDSLGPSGRAIMLEADRSVQPPEPVEADAASEIADAVLSSSLTSSLNTRRASLSLASPSSVRSSHSLLGAAGATPFGDFAVDGGVPGDPVLDRSVFHASRLNLHAVPLAAEAATKGAAPLPPRPPAFMQSFLRPPSRRASLSGAGLQ</sequence>
<keyword evidence="1" id="KW-0175">Coiled coil</keyword>
<feature type="region of interest" description="Disordered" evidence="2">
    <location>
        <begin position="2133"/>
        <end position="2169"/>
    </location>
</feature>
<proteinExistence type="predicted"/>
<evidence type="ECO:0000313" key="4">
    <source>
        <dbReference type="Proteomes" id="UP000224006"/>
    </source>
</evidence>
<feature type="region of interest" description="Disordered" evidence="2">
    <location>
        <begin position="1736"/>
        <end position="1768"/>
    </location>
</feature>
<gene>
    <name evidence="3" type="ORF">BESB_046900</name>
</gene>
<feature type="region of interest" description="Disordered" evidence="2">
    <location>
        <begin position="1094"/>
        <end position="1117"/>
    </location>
</feature>
<dbReference type="GeneID" id="40309620"/>
<feature type="compositionally biased region" description="Basic and acidic residues" evidence="2">
    <location>
        <begin position="2178"/>
        <end position="2195"/>
    </location>
</feature>
<evidence type="ECO:0000313" key="3">
    <source>
        <dbReference type="EMBL" id="PFH36498.1"/>
    </source>
</evidence>
<dbReference type="GO" id="GO:0007030">
    <property type="term" value="P:Golgi organization"/>
    <property type="evidence" value="ECO:0007669"/>
    <property type="project" value="TreeGrafter"/>
</dbReference>
<evidence type="ECO:0000256" key="2">
    <source>
        <dbReference type="SAM" id="MobiDB-lite"/>
    </source>
</evidence>
<feature type="region of interest" description="Disordered" evidence="2">
    <location>
        <begin position="2176"/>
        <end position="2195"/>
    </location>
</feature>
<feature type="compositionally biased region" description="Basic and acidic residues" evidence="2">
    <location>
        <begin position="902"/>
        <end position="912"/>
    </location>
</feature>